<comment type="caution">
    <text evidence="1">The sequence shown here is derived from an EMBL/GenBank/DDBJ whole genome shotgun (WGS) entry which is preliminary data.</text>
</comment>
<evidence type="ECO:0000313" key="1">
    <source>
        <dbReference type="EMBL" id="KAB3853460.1"/>
    </source>
</evidence>
<dbReference type="AlphaFoldDB" id="A0A174SKZ6"/>
<dbReference type="Proteomes" id="UP000441522">
    <property type="component" value="Unassembled WGS sequence"/>
</dbReference>
<evidence type="ECO:0000313" key="2">
    <source>
        <dbReference type="EMBL" id="MCB7283342.1"/>
    </source>
</evidence>
<sequence length="590" mass="69342">MTDTLLNKISKSSNNTIITDAWKTGQTGEIVDIKGDYVFRFIDFIDNGELRHKHTTEESKLTCPIVATGLVGFWLHRKDDIGIKDIFEAYFKFRLEQYVSAHKNDDDAWERDLQKEFICHHHIPSEKNLIKESKALFAYITESDQKKLMSVSSNYLKFARAKRKELYPPNHPSNRIIEDTFLDAYRMGGPAYECMEWMRIEYDMPNMGPHWHKSGKTRKELLTGKWKNHHDSFIPEYVAEEYEDFNDGVLMYTDGGLMDEINENLKNYSTYDDRVRYIISLLQPFKEFAAAFNSKEQTDERKRAIERCRNEMKSWENVADDAVNELTGEPLEASKQIEACKSFIDKYEQDIKYWKTVEDDFFWLAQHGLGAGKYRTFRCEVNDKMCKCLGRWWSLMITFSRRLAAVILTYGIKLMDIQEQCGIYLNWHFMITDYVDHKFITSIDHAKKLLTDIENNKRKEIGEKLFKSNEEFDAWNYTCSLIRNAQKRIVLVDGYIDERILSLLTKREANVTATIYSRYNETIKTDIEKYNKQYSPIEYIQFSKAVHDRFLIIDDVVYHMGASVKDMGKSLCAVTKMNITPQEIIDNVTK</sequence>
<protein>
    <submittedName>
        <fullName evidence="1">Uncharacterized protein</fullName>
    </submittedName>
</protein>
<accession>A0A174SKZ6</accession>
<evidence type="ECO:0000313" key="3">
    <source>
        <dbReference type="Proteomes" id="UP000441522"/>
    </source>
</evidence>
<proteinExistence type="predicted"/>
<organism evidence="1 3">
    <name type="scientific">Phocaeicola vulgatus</name>
    <name type="common">Bacteroides vulgatus</name>
    <dbReference type="NCBI Taxonomy" id="821"/>
    <lineage>
        <taxon>Bacteria</taxon>
        <taxon>Pseudomonadati</taxon>
        <taxon>Bacteroidota</taxon>
        <taxon>Bacteroidia</taxon>
        <taxon>Bacteroidales</taxon>
        <taxon>Bacteroidaceae</taxon>
        <taxon>Phocaeicola</taxon>
    </lineage>
</organism>
<reference evidence="2" key="2">
    <citation type="submission" date="2021-10" db="EMBL/GenBank/DDBJ databases">
        <title>Collection of gut derived symbiotic bacterial strains cultured from healthy donors.</title>
        <authorList>
            <person name="Lin H."/>
            <person name="Littmann E."/>
            <person name="Kohout C."/>
            <person name="Pamer E.G."/>
        </authorList>
    </citation>
    <scope>NUCLEOTIDE SEQUENCE</scope>
    <source>
        <strain evidence="2">DFI.1.167</strain>
    </source>
</reference>
<dbReference type="RefSeq" id="WP_057280806.1">
    <property type="nucleotide sequence ID" value="NZ_CZAN01000046.1"/>
</dbReference>
<dbReference type="EMBL" id="JAJCQG010000100">
    <property type="protein sequence ID" value="MCB7283342.1"/>
    <property type="molecule type" value="Genomic_DNA"/>
</dbReference>
<reference evidence="1 3" key="1">
    <citation type="journal article" date="2019" name="Nat. Med.">
        <title>A library of human gut bacterial isolates paired with longitudinal multiomics data enables mechanistic microbiome research.</title>
        <authorList>
            <person name="Poyet M."/>
            <person name="Groussin M."/>
            <person name="Gibbons S.M."/>
            <person name="Avila-Pacheco J."/>
            <person name="Jiang X."/>
            <person name="Kearney S.M."/>
            <person name="Perrotta A.R."/>
            <person name="Berdy B."/>
            <person name="Zhao S."/>
            <person name="Lieberman T.D."/>
            <person name="Swanson P.K."/>
            <person name="Smith M."/>
            <person name="Roesemann S."/>
            <person name="Alexander J.E."/>
            <person name="Rich S.A."/>
            <person name="Livny J."/>
            <person name="Vlamakis H."/>
            <person name="Clish C."/>
            <person name="Bullock K."/>
            <person name="Deik A."/>
            <person name="Scott J."/>
            <person name="Pierce K.A."/>
            <person name="Xavier R.J."/>
            <person name="Alm E.J."/>
        </authorList>
    </citation>
    <scope>NUCLEOTIDE SEQUENCE [LARGE SCALE GENOMIC DNA]</scope>
    <source>
        <strain evidence="1 3">BIOML-A5</strain>
    </source>
</reference>
<name>A0A174SKZ6_PHOVU</name>
<gene>
    <name evidence="1" type="ORF">GAS29_16695</name>
    <name evidence="2" type="ORF">LI282_20200</name>
</gene>
<dbReference type="Proteomes" id="UP001199363">
    <property type="component" value="Unassembled WGS sequence"/>
</dbReference>
<dbReference type="EMBL" id="WCWW01000044">
    <property type="protein sequence ID" value="KAB3853460.1"/>
    <property type="molecule type" value="Genomic_DNA"/>
</dbReference>